<keyword evidence="7" id="KW-0597">Phosphoprotein</keyword>
<organism evidence="19 20">
    <name type="scientific">Equus caballus</name>
    <name type="common">Horse</name>
    <dbReference type="NCBI Taxonomy" id="9796"/>
    <lineage>
        <taxon>Eukaryota</taxon>
        <taxon>Metazoa</taxon>
        <taxon>Chordata</taxon>
        <taxon>Craniata</taxon>
        <taxon>Vertebrata</taxon>
        <taxon>Euteleostomi</taxon>
        <taxon>Mammalia</taxon>
        <taxon>Eutheria</taxon>
        <taxon>Laurasiatheria</taxon>
        <taxon>Perissodactyla</taxon>
        <taxon>Equidae</taxon>
        <taxon>Equus</taxon>
    </lineage>
</organism>
<feature type="domain" description="IMD" evidence="18">
    <location>
        <begin position="44"/>
        <end position="293"/>
    </location>
</feature>
<name>A0A9L0QZH1_HORSE</name>
<evidence type="ECO:0000259" key="18">
    <source>
        <dbReference type="PROSITE" id="PS51338"/>
    </source>
</evidence>
<evidence type="ECO:0000256" key="15">
    <source>
        <dbReference type="PROSITE-ProRule" id="PRU00192"/>
    </source>
</evidence>
<dbReference type="GO" id="GO:0030182">
    <property type="term" value="P:neuron differentiation"/>
    <property type="evidence" value="ECO:0007669"/>
    <property type="project" value="UniProtKB-ARBA"/>
</dbReference>
<feature type="compositionally biased region" description="Polar residues" evidence="16">
    <location>
        <begin position="356"/>
        <end position="371"/>
    </location>
</feature>
<reference evidence="19 20" key="1">
    <citation type="journal article" date="2009" name="Science">
        <title>Genome sequence, comparative analysis, and population genetics of the domestic horse.</title>
        <authorList>
            <consortium name="Broad Institute Genome Sequencing Platform"/>
            <consortium name="Broad Institute Whole Genome Assembly Team"/>
            <person name="Wade C.M."/>
            <person name="Giulotto E."/>
            <person name="Sigurdsson S."/>
            <person name="Zoli M."/>
            <person name="Gnerre S."/>
            <person name="Imsland F."/>
            <person name="Lear T.L."/>
            <person name="Adelson D.L."/>
            <person name="Bailey E."/>
            <person name="Bellone R.R."/>
            <person name="Bloecker H."/>
            <person name="Distl O."/>
            <person name="Edgar R.C."/>
            <person name="Garber M."/>
            <person name="Leeb T."/>
            <person name="Mauceli E."/>
            <person name="MacLeod J.N."/>
            <person name="Penedo M.C.T."/>
            <person name="Raison J.M."/>
            <person name="Sharpe T."/>
            <person name="Vogel J."/>
            <person name="Andersson L."/>
            <person name="Antczak D.F."/>
            <person name="Biagi T."/>
            <person name="Binns M.M."/>
            <person name="Chowdhary B.P."/>
            <person name="Coleman S.J."/>
            <person name="Della Valle G."/>
            <person name="Fryc S."/>
            <person name="Guerin G."/>
            <person name="Hasegawa T."/>
            <person name="Hill E.W."/>
            <person name="Jurka J."/>
            <person name="Kiialainen A."/>
            <person name="Lindgren G."/>
            <person name="Liu J."/>
            <person name="Magnani E."/>
            <person name="Mickelson J.R."/>
            <person name="Murray J."/>
            <person name="Nergadze S.G."/>
            <person name="Onofrio R."/>
            <person name="Pedroni S."/>
            <person name="Piras M.F."/>
            <person name="Raudsepp T."/>
            <person name="Rocchi M."/>
            <person name="Roeed K.H."/>
            <person name="Ryder O.A."/>
            <person name="Searle S."/>
            <person name="Skow L."/>
            <person name="Swinburne J.E."/>
            <person name="Syvaenen A.C."/>
            <person name="Tozaki T."/>
            <person name="Valberg S.J."/>
            <person name="Vaudin M."/>
            <person name="White J.R."/>
            <person name="Zody M.C."/>
            <person name="Lander E.S."/>
            <person name="Lindblad-Toh K."/>
        </authorList>
    </citation>
    <scope>NUCLEOTIDE SEQUENCE [LARGE SCALE GENOMIC DNA]</scope>
    <source>
        <strain evidence="19 20">Thoroughbred</strain>
    </source>
</reference>
<dbReference type="SMART" id="SM00326">
    <property type="entry name" value="SH3"/>
    <property type="match status" value="1"/>
</dbReference>
<dbReference type="PANTHER" id="PTHR14206:SF3">
    <property type="entry name" value="BRAIN-SPECIFIC ANGIOGENESIS INHIBITOR 1-ASSOCIATED PROTEIN 2"/>
    <property type="match status" value="1"/>
</dbReference>
<reference evidence="19" key="2">
    <citation type="submission" date="2025-08" db="UniProtKB">
        <authorList>
            <consortium name="Ensembl"/>
        </authorList>
    </citation>
    <scope>IDENTIFICATION</scope>
    <source>
        <strain evidence="19">Thoroughbred</strain>
    </source>
</reference>
<dbReference type="GO" id="GO:0005856">
    <property type="term" value="C:cytoskeleton"/>
    <property type="evidence" value="ECO:0007669"/>
    <property type="project" value="UniProtKB-SubCell"/>
</dbReference>
<evidence type="ECO:0000313" key="19">
    <source>
        <dbReference type="Ensembl" id="ENSECAP00000057103.1"/>
    </source>
</evidence>
<proteinExistence type="predicted"/>
<dbReference type="GO" id="GO:0007009">
    <property type="term" value="P:plasma membrane organization"/>
    <property type="evidence" value="ECO:0007669"/>
    <property type="project" value="InterPro"/>
</dbReference>
<keyword evidence="10" id="KW-0206">Cytoskeleton</keyword>
<keyword evidence="9" id="KW-0472">Membrane</keyword>
<feature type="domain" description="SH3" evidence="17">
    <location>
        <begin position="378"/>
        <end position="441"/>
    </location>
</feature>
<accession>A0A9L0QZH1</accession>
<evidence type="ECO:0000256" key="11">
    <source>
        <dbReference type="ARBA" id="ARBA00023273"/>
    </source>
</evidence>
<dbReference type="SUPFAM" id="SSF50044">
    <property type="entry name" value="SH3-domain"/>
    <property type="match status" value="1"/>
</dbReference>
<dbReference type="InterPro" id="IPR027681">
    <property type="entry name" value="IRSp53/IRTKS/Pinkbar"/>
</dbReference>
<evidence type="ECO:0000256" key="6">
    <source>
        <dbReference type="ARBA" id="ARBA00022490"/>
    </source>
</evidence>
<dbReference type="Ensembl" id="ENSECAT00000144340.1">
    <property type="protein sequence ID" value="ENSECAP00000057103.1"/>
    <property type="gene ID" value="ENSECAG00000022150.4"/>
</dbReference>
<dbReference type="GO" id="GO:0030175">
    <property type="term" value="C:filopodium"/>
    <property type="evidence" value="ECO:0007669"/>
    <property type="project" value="UniProtKB-SubCell"/>
</dbReference>
<sequence length="552" mass="61130">MRRPPGFLAFGPVPFAAGLGFFSRRRRRRLRPRSGPWCRRTSTMSLSRSEEMHRLTENVYKTIMEQFNPSLRNFIAMGKNYEKALAGVTYAAKGYFDALVKMGELASESQGSKELGDVLFQMAEVHRQIQNQLEEMLKSFHNELLTQLEQKVELDSRYLSAALKKYQTEQRSKGDALDKCQAELKKLRKKSQGSKNPQKYSDKELQYIDAISNKQGELENYVSDGYKTALTEERRRFCFLVEKQCAVAKNSAAYHSKGKELLAQKLPLWQQACADPNKIPDRAVQLMQQMANSNGSILPSTLSASKSNLVISDPIPGAKPLPVPPELAPFVGSQNKLSDSYSNTLPVRKSVAPKNSYATTENKTLPRSSSMAAGLERNGRMRVKAIFSHAAGDNSTLLSFKEGDLITLLVPEARDGWHYGESEKTKMRGWFPFSYTRVLDSDGSDRLHMSLQPGKSSSTGNLLDKEDLAIPPPDYGTASRAFPAQTAGTFKQRPYSVAVPAFSQVSTGQGPGLEGAVAGWARPQTHVGTSIGHAWGRLGDLGVESIHLLCLP</sequence>
<dbReference type="Proteomes" id="UP000002281">
    <property type="component" value="Chromosome 11"/>
</dbReference>
<dbReference type="PROSITE" id="PS51338">
    <property type="entry name" value="IMD"/>
    <property type="match status" value="1"/>
</dbReference>
<dbReference type="GO" id="GO:0032956">
    <property type="term" value="P:regulation of actin cytoskeleton organization"/>
    <property type="evidence" value="ECO:0007669"/>
    <property type="project" value="InterPro"/>
</dbReference>
<dbReference type="InterPro" id="IPR027267">
    <property type="entry name" value="AH/BAR_dom_sf"/>
</dbReference>
<protein>
    <recommendedName>
        <fullName evidence="13">BAR/IMD domain-containing adapter protein 2</fullName>
    </recommendedName>
    <alternativeName>
        <fullName evidence="14">Brain-specific angiogenesis inhibitor 1-associated protein 2</fullName>
    </alternativeName>
</protein>
<evidence type="ECO:0000256" key="7">
    <source>
        <dbReference type="ARBA" id="ARBA00022553"/>
    </source>
</evidence>
<dbReference type="AlphaFoldDB" id="A0A9L0QZH1"/>
<dbReference type="InterPro" id="IPR035594">
    <property type="entry name" value="BAIP2_SH3"/>
</dbReference>
<dbReference type="FunFam" id="2.30.30.40:FF:000018">
    <property type="entry name" value="Brain-specific angiogenesis inhibitor 1-associated protein 2"/>
    <property type="match status" value="1"/>
</dbReference>
<dbReference type="PROSITE" id="PS50002">
    <property type="entry name" value="SH3"/>
    <property type="match status" value="1"/>
</dbReference>
<dbReference type="GO" id="GO:0016020">
    <property type="term" value="C:membrane"/>
    <property type="evidence" value="ECO:0007669"/>
    <property type="project" value="UniProtKB-SubCell"/>
</dbReference>
<dbReference type="InterPro" id="IPR001452">
    <property type="entry name" value="SH3_domain"/>
</dbReference>
<evidence type="ECO:0000256" key="8">
    <source>
        <dbReference type="ARBA" id="ARBA00023054"/>
    </source>
</evidence>
<dbReference type="Gene3D" id="1.20.1270.60">
    <property type="entry name" value="Arfaptin homology (AH) domain/BAR domain"/>
    <property type="match status" value="1"/>
</dbReference>
<comment type="function">
    <text evidence="12">Adapter protein that links membrane-bound small G-proteins to cytoplasmic effector proteins. Necessary for CDC42-mediated reorganization of the actin cytoskeleton and for RAC1-mediated membrane ruffling. Involved in the regulation of the actin cytoskeleton by WASF family members and the Arp2/3 complex. Plays a role in neurite growth. Acts syngeristically with ENAH to promote filipodia formation. Plays a role in the reorganization of the actin cytoskeleton in response to bacterial infection. Participates in actin bundling when associated with EPS8, promoting filopodial protrusions.</text>
</comment>
<evidence type="ECO:0000256" key="13">
    <source>
        <dbReference type="ARBA" id="ARBA00044790"/>
    </source>
</evidence>
<evidence type="ECO:0000259" key="17">
    <source>
        <dbReference type="PROSITE" id="PS50002"/>
    </source>
</evidence>
<evidence type="ECO:0000256" key="3">
    <source>
        <dbReference type="ARBA" id="ARBA00004466"/>
    </source>
</evidence>
<keyword evidence="11" id="KW-0966">Cell projection</keyword>
<keyword evidence="5 15" id="KW-0728">SH3 domain</keyword>
<dbReference type="Pfam" id="PF08397">
    <property type="entry name" value="IMD"/>
    <property type="match status" value="1"/>
</dbReference>
<keyword evidence="6" id="KW-0963">Cytoplasm</keyword>
<evidence type="ECO:0000256" key="12">
    <source>
        <dbReference type="ARBA" id="ARBA00025545"/>
    </source>
</evidence>
<evidence type="ECO:0000256" key="10">
    <source>
        <dbReference type="ARBA" id="ARBA00023212"/>
    </source>
</evidence>
<dbReference type="GO" id="GO:0001726">
    <property type="term" value="C:ruffle"/>
    <property type="evidence" value="ECO:0007669"/>
    <property type="project" value="UniProtKB-SubCell"/>
</dbReference>
<dbReference type="InterPro" id="IPR030128">
    <property type="entry name" value="BAIP2_I-BAR_dom"/>
</dbReference>
<keyword evidence="20" id="KW-1185">Reference proteome</keyword>
<evidence type="ECO:0000256" key="14">
    <source>
        <dbReference type="ARBA" id="ARBA00044812"/>
    </source>
</evidence>
<evidence type="ECO:0000313" key="20">
    <source>
        <dbReference type="Proteomes" id="UP000002281"/>
    </source>
</evidence>
<comment type="subcellular location">
    <subcellularLocation>
        <location evidence="4">Cell projection</location>
        <location evidence="4">Filopodium</location>
    </subcellularLocation>
    <subcellularLocation>
        <location evidence="3">Cell projection</location>
        <location evidence="3">Ruffle</location>
    </subcellularLocation>
    <subcellularLocation>
        <location evidence="2">Cytoplasm</location>
        <location evidence="2">Cytoskeleton</location>
    </subcellularLocation>
    <subcellularLocation>
        <location evidence="1">Membrane</location>
        <topology evidence="1">Peripheral membrane protein</topology>
    </subcellularLocation>
</comment>
<dbReference type="CDD" id="cd11915">
    <property type="entry name" value="SH3_Irsp53"/>
    <property type="match status" value="1"/>
</dbReference>
<evidence type="ECO:0000256" key="2">
    <source>
        <dbReference type="ARBA" id="ARBA00004245"/>
    </source>
</evidence>
<keyword evidence="8" id="KW-0175">Coiled coil</keyword>
<dbReference type="InterPro" id="IPR036028">
    <property type="entry name" value="SH3-like_dom_sf"/>
</dbReference>
<dbReference type="SUPFAM" id="SSF103657">
    <property type="entry name" value="BAR/IMD domain-like"/>
    <property type="match status" value="1"/>
</dbReference>
<reference evidence="19" key="3">
    <citation type="submission" date="2025-09" db="UniProtKB">
        <authorList>
            <consortium name="Ensembl"/>
        </authorList>
    </citation>
    <scope>IDENTIFICATION</scope>
    <source>
        <strain evidence="19">Thoroughbred</strain>
    </source>
</reference>
<gene>
    <name evidence="19" type="primary">BAIAP2</name>
</gene>
<dbReference type="PANTHER" id="PTHR14206">
    <property type="entry name" value="BRAIN-SPECIFIC ANGIOGENESIS INHIBITOR 1-ASSOCIATED PROTEIN 2"/>
    <property type="match status" value="1"/>
</dbReference>
<dbReference type="GeneTree" id="ENSGT00940000153560"/>
<feature type="region of interest" description="Disordered" evidence="16">
    <location>
        <begin position="352"/>
        <end position="373"/>
    </location>
</feature>
<dbReference type="FunFam" id="1.20.1270.60:FF:000011">
    <property type="entry name" value="Brain-specific angiogenesis inhibitor 1-associated protein 2"/>
    <property type="match status" value="1"/>
</dbReference>
<dbReference type="InterPro" id="IPR013606">
    <property type="entry name" value="I-BAR_dom"/>
</dbReference>
<dbReference type="GO" id="GO:0008093">
    <property type="term" value="F:cytoskeletal anchor activity"/>
    <property type="evidence" value="ECO:0007669"/>
    <property type="project" value="InterPro"/>
</dbReference>
<dbReference type="Gene3D" id="2.30.30.40">
    <property type="entry name" value="SH3 Domains"/>
    <property type="match status" value="1"/>
</dbReference>
<dbReference type="Pfam" id="PF07653">
    <property type="entry name" value="SH3_2"/>
    <property type="match status" value="1"/>
</dbReference>
<evidence type="ECO:0000256" key="1">
    <source>
        <dbReference type="ARBA" id="ARBA00004170"/>
    </source>
</evidence>
<dbReference type="CDD" id="cd07646">
    <property type="entry name" value="I-BAR_IMD_IRSp53"/>
    <property type="match status" value="1"/>
</dbReference>
<evidence type="ECO:0000256" key="5">
    <source>
        <dbReference type="ARBA" id="ARBA00022443"/>
    </source>
</evidence>
<evidence type="ECO:0000256" key="16">
    <source>
        <dbReference type="SAM" id="MobiDB-lite"/>
    </source>
</evidence>
<evidence type="ECO:0000256" key="4">
    <source>
        <dbReference type="ARBA" id="ARBA00004486"/>
    </source>
</evidence>
<evidence type="ECO:0000256" key="9">
    <source>
        <dbReference type="ARBA" id="ARBA00023136"/>
    </source>
</evidence>